<dbReference type="SUPFAM" id="SSF53850">
    <property type="entry name" value="Periplasmic binding protein-like II"/>
    <property type="match status" value="1"/>
</dbReference>
<dbReference type="PANTHER" id="PTHR30419:SF8">
    <property type="entry name" value="NITROGEN ASSIMILATION TRANSCRIPTIONAL ACTIVATOR-RELATED"/>
    <property type="match status" value="1"/>
</dbReference>
<dbReference type="Pfam" id="PF03466">
    <property type="entry name" value="LysR_substrate"/>
    <property type="match status" value="1"/>
</dbReference>
<dbReference type="FunFam" id="1.10.10.10:FF:000001">
    <property type="entry name" value="LysR family transcriptional regulator"/>
    <property type="match status" value="1"/>
</dbReference>
<dbReference type="InterPro" id="IPR036390">
    <property type="entry name" value="WH_DNA-bd_sf"/>
</dbReference>
<evidence type="ECO:0000313" key="6">
    <source>
        <dbReference type="EMBL" id="GGI17909.1"/>
    </source>
</evidence>
<dbReference type="Proteomes" id="UP000626244">
    <property type="component" value="Unassembled WGS sequence"/>
</dbReference>
<reference evidence="7" key="1">
    <citation type="journal article" date="2019" name="Int. J. Syst. Evol. Microbiol.">
        <title>The Global Catalogue of Microorganisms (GCM) 10K type strain sequencing project: providing services to taxonomists for standard genome sequencing and annotation.</title>
        <authorList>
            <consortium name="The Broad Institute Genomics Platform"/>
            <consortium name="The Broad Institute Genome Sequencing Center for Infectious Disease"/>
            <person name="Wu L."/>
            <person name="Ma J."/>
        </authorList>
    </citation>
    <scope>NUCLEOTIDE SEQUENCE [LARGE SCALE GENOMIC DNA]</scope>
    <source>
        <strain evidence="7">CGMCC 1.14993</strain>
    </source>
</reference>
<accession>A0A8J3AQH0</accession>
<sequence length="298" mass="34552">MNFEQMEHIVTVATERSITRAADKLHISNSGLSQSISQLENELGITIFNRSRKGSIPTEEGEIVIKTAIKILNNIDTLNNDLLEHLNNRKVHLKILSTPSFIYIFQQALLKYSKKNEHVYVDIQEKKLNKIMQHFEECDFDLCFVPLPLEVLMSEKNILFEHLYQDRICIIVGKNSPLYNKEYVTLNELKKYEIVLYQNSSDYLIHKIIKSNNFKVKLSSNHINIIIEIIKEYNAFIITHGSAANNYPDILNGNLKVIPIKEQNEYIYKDLWVVYPKANKLAKEVKGFIDLVKKITIG</sequence>
<keyword evidence="7" id="KW-1185">Reference proteome</keyword>
<dbReference type="GO" id="GO:0003677">
    <property type="term" value="F:DNA binding"/>
    <property type="evidence" value="ECO:0007669"/>
    <property type="project" value="UniProtKB-KW"/>
</dbReference>
<dbReference type="GO" id="GO:0005829">
    <property type="term" value="C:cytosol"/>
    <property type="evidence" value="ECO:0007669"/>
    <property type="project" value="TreeGrafter"/>
</dbReference>
<name>A0A8J3AQH0_9BACI</name>
<evidence type="ECO:0000256" key="2">
    <source>
        <dbReference type="ARBA" id="ARBA00023015"/>
    </source>
</evidence>
<dbReference type="AlphaFoldDB" id="A0A8J3AQH0"/>
<dbReference type="Gene3D" id="3.40.190.290">
    <property type="match status" value="1"/>
</dbReference>
<dbReference type="SUPFAM" id="SSF46785">
    <property type="entry name" value="Winged helix' DNA-binding domain"/>
    <property type="match status" value="1"/>
</dbReference>
<feature type="domain" description="HTH lysR-type" evidence="5">
    <location>
        <begin position="1"/>
        <end position="58"/>
    </location>
</feature>
<dbReference type="InterPro" id="IPR000847">
    <property type="entry name" value="LysR_HTH_N"/>
</dbReference>
<dbReference type="Pfam" id="PF00126">
    <property type="entry name" value="HTH_1"/>
    <property type="match status" value="1"/>
</dbReference>
<evidence type="ECO:0000256" key="1">
    <source>
        <dbReference type="ARBA" id="ARBA00009437"/>
    </source>
</evidence>
<dbReference type="PROSITE" id="PS50931">
    <property type="entry name" value="HTH_LYSR"/>
    <property type="match status" value="1"/>
</dbReference>
<organism evidence="6 7">
    <name type="scientific">Gottfriedia solisilvae</name>
    <dbReference type="NCBI Taxonomy" id="1516104"/>
    <lineage>
        <taxon>Bacteria</taxon>
        <taxon>Bacillati</taxon>
        <taxon>Bacillota</taxon>
        <taxon>Bacilli</taxon>
        <taxon>Bacillales</taxon>
        <taxon>Bacillaceae</taxon>
        <taxon>Gottfriedia</taxon>
    </lineage>
</organism>
<keyword evidence="2" id="KW-0805">Transcription regulation</keyword>
<dbReference type="RefSeq" id="WP_088003098.1">
    <property type="nucleotide sequence ID" value="NZ_BMHB01000004.1"/>
</dbReference>
<dbReference type="OrthoDB" id="9803735at2"/>
<dbReference type="PANTHER" id="PTHR30419">
    <property type="entry name" value="HTH-TYPE TRANSCRIPTIONAL REGULATOR YBHD"/>
    <property type="match status" value="1"/>
</dbReference>
<dbReference type="Gene3D" id="1.10.10.10">
    <property type="entry name" value="Winged helix-like DNA-binding domain superfamily/Winged helix DNA-binding domain"/>
    <property type="match status" value="1"/>
</dbReference>
<evidence type="ECO:0000313" key="7">
    <source>
        <dbReference type="Proteomes" id="UP000626244"/>
    </source>
</evidence>
<gene>
    <name evidence="6" type="ORF">GCM10007380_40290</name>
</gene>
<keyword evidence="3" id="KW-0238">DNA-binding</keyword>
<dbReference type="PRINTS" id="PR00039">
    <property type="entry name" value="HTHLYSR"/>
</dbReference>
<dbReference type="GO" id="GO:0003700">
    <property type="term" value="F:DNA-binding transcription factor activity"/>
    <property type="evidence" value="ECO:0007669"/>
    <property type="project" value="InterPro"/>
</dbReference>
<dbReference type="InterPro" id="IPR050950">
    <property type="entry name" value="HTH-type_LysR_regulators"/>
</dbReference>
<dbReference type="EMBL" id="BMHB01000004">
    <property type="protein sequence ID" value="GGI17909.1"/>
    <property type="molecule type" value="Genomic_DNA"/>
</dbReference>
<comment type="similarity">
    <text evidence="1">Belongs to the LysR transcriptional regulatory family.</text>
</comment>
<evidence type="ECO:0000256" key="3">
    <source>
        <dbReference type="ARBA" id="ARBA00023125"/>
    </source>
</evidence>
<dbReference type="CDD" id="cd05466">
    <property type="entry name" value="PBP2_LTTR_substrate"/>
    <property type="match status" value="1"/>
</dbReference>
<evidence type="ECO:0000256" key="4">
    <source>
        <dbReference type="ARBA" id="ARBA00023163"/>
    </source>
</evidence>
<protein>
    <submittedName>
        <fullName evidence="6">Transcriptional regulator</fullName>
    </submittedName>
</protein>
<proteinExistence type="inferred from homology"/>
<evidence type="ECO:0000259" key="5">
    <source>
        <dbReference type="PROSITE" id="PS50931"/>
    </source>
</evidence>
<keyword evidence="4" id="KW-0804">Transcription</keyword>
<dbReference type="InterPro" id="IPR036388">
    <property type="entry name" value="WH-like_DNA-bd_sf"/>
</dbReference>
<comment type="caution">
    <text evidence="6">The sequence shown here is derived from an EMBL/GenBank/DDBJ whole genome shotgun (WGS) entry which is preliminary data.</text>
</comment>
<dbReference type="InterPro" id="IPR005119">
    <property type="entry name" value="LysR_subst-bd"/>
</dbReference>